<evidence type="ECO:0000313" key="3">
    <source>
        <dbReference type="Proteomes" id="UP000046176"/>
    </source>
</evidence>
<dbReference type="GO" id="GO:0016757">
    <property type="term" value="F:glycosyltransferase activity"/>
    <property type="evidence" value="ECO:0007669"/>
    <property type="project" value="UniProtKB-ARBA"/>
</dbReference>
<dbReference type="InterPro" id="IPR029044">
    <property type="entry name" value="Nucleotide-diphossugar_trans"/>
</dbReference>
<dbReference type="SUPFAM" id="SSF53756">
    <property type="entry name" value="UDP-Glycosyltransferase/glycogen phosphorylase"/>
    <property type="match status" value="1"/>
</dbReference>
<dbReference type="InterPro" id="IPR028098">
    <property type="entry name" value="Glyco_trans_4-like_N"/>
</dbReference>
<dbReference type="PANTHER" id="PTHR12526:SF637">
    <property type="entry name" value="GLYCOSYLTRANSFERASE EPSF-RELATED"/>
    <property type="match status" value="1"/>
</dbReference>
<feature type="domain" description="Glycosyltransferase subfamily 4-like N-terminal" evidence="1">
    <location>
        <begin position="418"/>
        <end position="546"/>
    </location>
</feature>
<accession>A0A0T7G168</accession>
<proteinExistence type="predicted"/>
<dbReference type="SUPFAM" id="SSF53448">
    <property type="entry name" value="Nucleotide-diphospho-sugar transferases"/>
    <property type="match status" value="1"/>
</dbReference>
<evidence type="ECO:0000259" key="1">
    <source>
        <dbReference type="Pfam" id="PF13439"/>
    </source>
</evidence>
<protein>
    <recommendedName>
        <fullName evidence="1">Glycosyltransferase subfamily 4-like N-terminal domain-containing protein</fullName>
    </recommendedName>
</protein>
<dbReference type="CDD" id="cd00761">
    <property type="entry name" value="Glyco_tranf_GTA_type"/>
    <property type="match status" value="1"/>
</dbReference>
<dbReference type="EMBL" id="CCRH01000026">
    <property type="protein sequence ID" value="CDZ40988.1"/>
    <property type="molecule type" value="Genomic_DNA"/>
</dbReference>
<evidence type="ECO:0000313" key="2">
    <source>
        <dbReference type="EMBL" id="CDZ40988.1"/>
    </source>
</evidence>
<dbReference type="OrthoDB" id="5180856at2"/>
<gene>
    <name evidence="2" type="ORF">NGAL_HAMBI1145_56610</name>
</gene>
<dbReference type="AlphaFoldDB" id="A0A0T7G168"/>
<organism evidence="2 3">
    <name type="scientific">Neorhizobium galegae bv. officinalis</name>
    <dbReference type="NCBI Taxonomy" id="323656"/>
    <lineage>
        <taxon>Bacteria</taxon>
        <taxon>Pseudomonadati</taxon>
        <taxon>Pseudomonadota</taxon>
        <taxon>Alphaproteobacteria</taxon>
        <taxon>Hyphomicrobiales</taxon>
        <taxon>Rhizobiaceae</taxon>
        <taxon>Rhizobium/Agrobacterium group</taxon>
        <taxon>Neorhizobium</taxon>
    </lineage>
</organism>
<dbReference type="Gene3D" id="3.40.50.2000">
    <property type="entry name" value="Glycogen Phosphorylase B"/>
    <property type="match status" value="2"/>
</dbReference>
<dbReference type="Gene3D" id="3.90.550.10">
    <property type="entry name" value="Spore Coat Polysaccharide Biosynthesis Protein SpsA, Chain A"/>
    <property type="match status" value="1"/>
</dbReference>
<dbReference type="Pfam" id="PF13439">
    <property type="entry name" value="Glyco_transf_4"/>
    <property type="match status" value="1"/>
</dbReference>
<reference evidence="2 3" key="1">
    <citation type="submission" date="2014-08" db="EMBL/GenBank/DDBJ databases">
        <authorList>
            <person name="Chen Y.-H."/>
        </authorList>
    </citation>
    <scope>NUCLEOTIDE SEQUENCE [LARGE SCALE GENOMIC DNA]</scope>
</reference>
<sequence>MPIRSPVALFTYNRPEHTRATLEALVRNTLAPETDLYVFSDGPRSDADTASVASVREVVRGVSGFASVSLITRSVNMGLANSVITGVSELLREHGRIIVLEDDLVTTKNFLAFMNDALDCYSSDPKAFSVTGYRLPEGYLHIPRDFPYDTFAGYRCSSWSWGTWRDRWNLVDWDMSYYADFMKDEMARAEFDKGGRDLTKMLRQQKEGKIDSWAIRFSFAHYANDMRCMYPRKSLVQNIGLDNSGVHTKPNPRFVHTKLEDDWYPTRFSPAHVMDPRIATRFVTAFNGPLYPRQSGPFRGIKRAARKVASYGRSLPSFLSSFAFGSRSQVDILTVNTYQKKGGAARAAWRVFGGTRQIYPNSVYLTLVREDSDSAVWGLDGQSIRGKIARRFTRHEKRLLRRYSLREGSFFSPSLSQNPLRISLARTRPALVHLNWVVDGVVDFDELVALKRPVVWTLHDTWAFTGGCHYTGDCTRYREECGQCPQLGSSDAFDISRQLIQTKAEIYRKMDLTIVCPSRWLAEIAAESSLLAGRRIEVIPNGLDTDVFKPYDQEVARAHFGISIDECVILFGAQSLKDPRKGSDLLIEGLGKLKIPCTLLTFGDGNFCSQLPDCVRLHALGNIKNDDDLAMAYSAADVFVCASREDNLPNTIAEAMACGTPCAAFDVAGLSDMIDHRVNGWLARPFDTDELAAGIKWLTNRAQAESLRLAAREKAITEYDLASISSKYAKLFDELIKAADL</sequence>
<dbReference type="Proteomes" id="UP000046176">
    <property type="component" value="Unassembled WGS sequence"/>
</dbReference>
<dbReference type="PANTHER" id="PTHR12526">
    <property type="entry name" value="GLYCOSYLTRANSFERASE"/>
    <property type="match status" value="1"/>
</dbReference>
<name>A0A0T7G168_NEOGA</name>
<dbReference type="Pfam" id="PF13692">
    <property type="entry name" value="Glyco_trans_1_4"/>
    <property type="match status" value="1"/>
</dbReference>